<name>A0A834MEF9_RHYFE</name>
<evidence type="ECO:0000256" key="4">
    <source>
        <dbReference type="ARBA" id="ARBA00022691"/>
    </source>
</evidence>
<dbReference type="GO" id="GO:0008173">
    <property type="term" value="F:RNA methyltransferase activity"/>
    <property type="evidence" value="ECO:0007669"/>
    <property type="project" value="UniProtKB-UniRule"/>
</dbReference>
<evidence type="ECO:0000313" key="9">
    <source>
        <dbReference type="Proteomes" id="UP000625711"/>
    </source>
</evidence>
<keyword evidence="3 6" id="KW-0808">Transferase</keyword>
<organism evidence="8 9">
    <name type="scientific">Rhynchophorus ferrugineus</name>
    <name type="common">Red palm weevil</name>
    <name type="synonym">Curculio ferrugineus</name>
    <dbReference type="NCBI Taxonomy" id="354439"/>
    <lineage>
        <taxon>Eukaryota</taxon>
        <taxon>Metazoa</taxon>
        <taxon>Ecdysozoa</taxon>
        <taxon>Arthropoda</taxon>
        <taxon>Hexapoda</taxon>
        <taxon>Insecta</taxon>
        <taxon>Pterygota</taxon>
        <taxon>Neoptera</taxon>
        <taxon>Endopterygota</taxon>
        <taxon>Coleoptera</taxon>
        <taxon>Polyphaga</taxon>
        <taxon>Cucujiformia</taxon>
        <taxon>Curculionidae</taxon>
        <taxon>Dryophthorinae</taxon>
        <taxon>Rhynchophorus</taxon>
    </lineage>
</organism>
<evidence type="ECO:0000256" key="2">
    <source>
        <dbReference type="ARBA" id="ARBA00022603"/>
    </source>
</evidence>
<dbReference type="InterPro" id="IPR024160">
    <property type="entry name" value="BIN3_SAM-bd_dom"/>
</dbReference>
<dbReference type="GO" id="GO:0032259">
    <property type="term" value="P:methylation"/>
    <property type="evidence" value="ECO:0007669"/>
    <property type="project" value="UniProtKB-KW"/>
</dbReference>
<dbReference type="InterPro" id="IPR039772">
    <property type="entry name" value="Bin3-like"/>
</dbReference>
<dbReference type="EMBL" id="JAACXV010000239">
    <property type="protein sequence ID" value="KAF7281471.1"/>
    <property type="molecule type" value="Genomic_DNA"/>
</dbReference>
<protein>
    <recommendedName>
        <fullName evidence="6">RNA methyltransferase</fullName>
        <ecNumber evidence="6">2.1.1.-</ecNumber>
    </recommendedName>
</protein>
<dbReference type="Proteomes" id="UP000625711">
    <property type="component" value="Unassembled WGS sequence"/>
</dbReference>
<dbReference type="Gene3D" id="3.40.50.150">
    <property type="entry name" value="Vaccinia Virus protein VP39"/>
    <property type="match status" value="1"/>
</dbReference>
<evidence type="ECO:0000256" key="5">
    <source>
        <dbReference type="PROSITE-ProRule" id="PRU00848"/>
    </source>
</evidence>
<evidence type="ECO:0000259" key="7">
    <source>
        <dbReference type="PROSITE" id="PS51515"/>
    </source>
</evidence>
<evidence type="ECO:0000313" key="8">
    <source>
        <dbReference type="EMBL" id="KAF7281471.1"/>
    </source>
</evidence>
<evidence type="ECO:0000256" key="6">
    <source>
        <dbReference type="RuleBase" id="RU367087"/>
    </source>
</evidence>
<dbReference type="Pfam" id="PF06859">
    <property type="entry name" value="Bin3"/>
    <property type="match status" value="1"/>
</dbReference>
<keyword evidence="2 6" id="KW-0489">Methyltransferase</keyword>
<dbReference type="InterPro" id="IPR029063">
    <property type="entry name" value="SAM-dependent_MTases_sf"/>
</dbReference>
<dbReference type="GO" id="GO:0005737">
    <property type="term" value="C:cytoplasm"/>
    <property type="evidence" value="ECO:0007669"/>
    <property type="project" value="TreeGrafter"/>
</dbReference>
<feature type="domain" description="Bin3-type SAM" evidence="7">
    <location>
        <begin position="1"/>
        <end position="241"/>
    </location>
</feature>
<comment type="caution">
    <text evidence="8">The sequence shown here is derived from an EMBL/GenBank/DDBJ whole genome shotgun (WGS) entry which is preliminary data.</text>
</comment>
<dbReference type="PROSITE" id="PS51515">
    <property type="entry name" value="BIN3_SAM"/>
    <property type="match status" value="1"/>
</dbReference>
<evidence type="ECO:0000256" key="3">
    <source>
        <dbReference type="ARBA" id="ARBA00022679"/>
    </source>
</evidence>
<dbReference type="PANTHER" id="PTHR12315">
    <property type="entry name" value="BICOID-INTERACTING PROTEIN RELATED"/>
    <property type="match status" value="1"/>
</dbReference>
<dbReference type="CDD" id="cd02440">
    <property type="entry name" value="AdoMet_MTases"/>
    <property type="match status" value="1"/>
</dbReference>
<dbReference type="InterPro" id="IPR010675">
    <property type="entry name" value="Bin3_C"/>
</dbReference>
<dbReference type="SUPFAM" id="SSF53335">
    <property type="entry name" value="S-adenosyl-L-methionine-dependent methyltransferases"/>
    <property type="match status" value="1"/>
</dbReference>
<gene>
    <name evidence="8" type="ORF">GWI33_004718</name>
</gene>
<comment type="similarity">
    <text evidence="1 6">Belongs to the methyltransferase superfamily.</text>
</comment>
<accession>A0A834MEF9</accession>
<dbReference type="PANTHER" id="PTHR12315:SF1">
    <property type="entry name" value="RNA 5'-MONOPHOSPHATE METHYLTRANSFERASE"/>
    <property type="match status" value="1"/>
</dbReference>
<sequence length="241" mass="28187">MNDDDLNFKNGNPGAVRFGNFINYYQFHPPDKRVVLLPEDIWPVYSTRAGKNYNILDVGCNAGDLTVAIYSFFKNTINIKNCKVLGFDIDPTLIERAVEKYNSSDVTFKCVDIMNDDHFGEIERYLSELNCNKFDVVFCFSISMWIHLNHGDDGLKLFLSKVSKLTDFLVIEPQPWKCYRTAIKRLKQSNCEFPKFKELKIRQNIEDYIENFIVNECRLLKVAESVRTDWGRKILFFKKES</sequence>
<evidence type="ECO:0000256" key="1">
    <source>
        <dbReference type="ARBA" id="ARBA00008361"/>
    </source>
</evidence>
<dbReference type="GO" id="GO:0008171">
    <property type="term" value="F:O-methyltransferase activity"/>
    <property type="evidence" value="ECO:0007669"/>
    <property type="project" value="UniProtKB-UniRule"/>
</dbReference>
<keyword evidence="4 5" id="KW-0949">S-adenosyl-L-methionine</keyword>
<dbReference type="AlphaFoldDB" id="A0A834MEF9"/>
<keyword evidence="9" id="KW-1185">Reference proteome</keyword>
<proteinExistence type="inferred from homology"/>
<reference evidence="8" key="1">
    <citation type="submission" date="2020-08" db="EMBL/GenBank/DDBJ databases">
        <title>Genome sequencing and assembly of the red palm weevil Rhynchophorus ferrugineus.</title>
        <authorList>
            <person name="Dias G.B."/>
            <person name="Bergman C.M."/>
            <person name="Manee M."/>
        </authorList>
    </citation>
    <scope>NUCLEOTIDE SEQUENCE</scope>
    <source>
        <strain evidence="8">AA-2017</strain>
        <tissue evidence="8">Whole larva</tissue>
    </source>
</reference>
<dbReference type="EC" id="2.1.1.-" evidence="6"/>
<dbReference type="GO" id="GO:2000632">
    <property type="term" value="P:negative regulation of pre-miRNA processing"/>
    <property type="evidence" value="ECO:0007669"/>
    <property type="project" value="TreeGrafter"/>
</dbReference>
<dbReference type="OrthoDB" id="273070at2759"/>